<dbReference type="Gene3D" id="1.10.10.10">
    <property type="entry name" value="Winged helix-like DNA-binding domain superfamily/Winged helix DNA-binding domain"/>
    <property type="match status" value="1"/>
</dbReference>
<name>A0A841R8Y8_9SPIO</name>
<dbReference type="AlphaFoldDB" id="A0A841R8Y8"/>
<dbReference type="PANTHER" id="PTHR30363">
    <property type="entry name" value="HTH-TYPE TRANSCRIPTIONAL REGULATOR SRLR-RELATED"/>
    <property type="match status" value="1"/>
</dbReference>
<dbReference type="SMART" id="SM01134">
    <property type="entry name" value="DeoRC"/>
    <property type="match status" value="1"/>
</dbReference>
<dbReference type="PROSITE" id="PS00894">
    <property type="entry name" value="HTH_DEOR_1"/>
    <property type="match status" value="1"/>
</dbReference>
<reference evidence="5 6" key="1">
    <citation type="submission" date="2020-08" db="EMBL/GenBank/DDBJ databases">
        <title>Genomic Encyclopedia of Type Strains, Phase IV (KMG-IV): sequencing the most valuable type-strain genomes for metagenomic binning, comparative biology and taxonomic classification.</title>
        <authorList>
            <person name="Goeker M."/>
        </authorList>
    </citation>
    <scope>NUCLEOTIDE SEQUENCE [LARGE SCALE GENOMIC DNA]</scope>
    <source>
        <strain evidence="5 6">DSM 2461</strain>
    </source>
</reference>
<dbReference type="EMBL" id="JACHGJ010000001">
    <property type="protein sequence ID" value="MBB6478942.1"/>
    <property type="molecule type" value="Genomic_DNA"/>
</dbReference>
<evidence type="ECO:0000313" key="6">
    <source>
        <dbReference type="Proteomes" id="UP000587760"/>
    </source>
</evidence>
<dbReference type="Proteomes" id="UP000587760">
    <property type="component" value="Unassembled WGS sequence"/>
</dbReference>
<dbReference type="PROSITE" id="PS51000">
    <property type="entry name" value="HTH_DEOR_2"/>
    <property type="match status" value="1"/>
</dbReference>
<dbReference type="RefSeq" id="WP_184743451.1">
    <property type="nucleotide sequence ID" value="NZ_JACHGJ010000001.1"/>
</dbReference>
<dbReference type="PANTHER" id="PTHR30363:SF8">
    <property type="entry name" value="DEOXYRIBOSE OPERON REPRESSOR"/>
    <property type="match status" value="1"/>
</dbReference>
<dbReference type="InterPro" id="IPR001034">
    <property type="entry name" value="DeoR_HTH"/>
</dbReference>
<evidence type="ECO:0000313" key="5">
    <source>
        <dbReference type="EMBL" id="MBB6478942.1"/>
    </source>
</evidence>
<proteinExistence type="predicted"/>
<evidence type="ECO:0000256" key="2">
    <source>
        <dbReference type="ARBA" id="ARBA00023125"/>
    </source>
</evidence>
<comment type="caution">
    <text evidence="5">The sequence shown here is derived from an EMBL/GenBank/DDBJ whole genome shotgun (WGS) entry which is preliminary data.</text>
</comment>
<keyword evidence="6" id="KW-1185">Reference proteome</keyword>
<evidence type="ECO:0000256" key="3">
    <source>
        <dbReference type="ARBA" id="ARBA00023163"/>
    </source>
</evidence>
<feature type="domain" description="HTH deoR-type" evidence="4">
    <location>
        <begin position="6"/>
        <end position="61"/>
    </location>
</feature>
<dbReference type="GO" id="GO:0003677">
    <property type="term" value="F:DNA binding"/>
    <property type="evidence" value="ECO:0007669"/>
    <property type="project" value="UniProtKB-KW"/>
</dbReference>
<keyword evidence="3" id="KW-0804">Transcription</keyword>
<dbReference type="InterPro" id="IPR050313">
    <property type="entry name" value="Carb_Metab_HTH_regulators"/>
</dbReference>
<keyword evidence="1" id="KW-0805">Transcription regulation</keyword>
<dbReference type="SUPFAM" id="SSF46785">
    <property type="entry name" value="Winged helix' DNA-binding domain"/>
    <property type="match status" value="1"/>
</dbReference>
<dbReference type="InterPro" id="IPR018356">
    <property type="entry name" value="Tscrpt_reg_HTH_DeoR_CS"/>
</dbReference>
<dbReference type="InterPro" id="IPR036390">
    <property type="entry name" value="WH_DNA-bd_sf"/>
</dbReference>
<dbReference type="Pfam" id="PF00455">
    <property type="entry name" value="DeoRC"/>
    <property type="match status" value="1"/>
</dbReference>
<dbReference type="InterPro" id="IPR014036">
    <property type="entry name" value="DeoR-like_C"/>
</dbReference>
<keyword evidence="2" id="KW-0238">DNA-binding</keyword>
<sequence length="258" mass="27840">MKNEIPAERRVRILEKLREQGIVRVDELSSILGVSVITIRRDLTTLEAEGLLERTHGGAISTNLQINEPSYSDKDRLNIPLKASIAGKTASLIAEGETVFINSGSTTSLILKSLAAVPGLTIITNNVGALSGLEVRPDSELILTGGTFRYGTSCLVGEEVLNRLGRVHPTTSILGVDGISFKKGLTSHNTHEAAVSRKMMEQTRGRIIVAADSSKLGLLSQHYIGDLSEIDILVTNELPDPSFIKDFEKIGIDLIVSD</sequence>
<evidence type="ECO:0000256" key="1">
    <source>
        <dbReference type="ARBA" id="ARBA00023015"/>
    </source>
</evidence>
<evidence type="ECO:0000259" key="4">
    <source>
        <dbReference type="PROSITE" id="PS51000"/>
    </source>
</evidence>
<dbReference type="PRINTS" id="PR00037">
    <property type="entry name" value="HTHLACR"/>
</dbReference>
<gene>
    <name evidence="5" type="ORF">HNR50_000575</name>
</gene>
<dbReference type="InterPro" id="IPR036388">
    <property type="entry name" value="WH-like_DNA-bd_sf"/>
</dbReference>
<dbReference type="SUPFAM" id="SSF100950">
    <property type="entry name" value="NagB/RpiA/CoA transferase-like"/>
    <property type="match status" value="1"/>
</dbReference>
<dbReference type="GO" id="GO:0003700">
    <property type="term" value="F:DNA-binding transcription factor activity"/>
    <property type="evidence" value="ECO:0007669"/>
    <property type="project" value="InterPro"/>
</dbReference>
<organism evidence="5 6">
    <name type="scientific">Spirochaeta isovalerica</name>
    <dbReference type="NCBI Taxonomy" id="150"/>
    <lineage>
        <taxon>Bacteria</taxon>
        <taxon>Pseudomonadati</taxon>
        <taxon>Spirochaetota</taxon>
        <taxon>Spirochaetia</taxon>
        <taxon>Spirochaetales</taxon>
        <taxon>Spirochaetaceae</taxon>
        <taxon>Spirochaeta</taxon>
    </lineage>
</organism>
<accession>A0A841R8Y8</accession>
<dbReference type="Pfam" id="PF08220">
    <property type="entry name" value="HTH_DeoR"/>
    <property type="match status" value="1"/>
</dbReference>
<protein>
    <submittedName>
        <fullName evidence="5">DeoR family fructose operon transcriptional repressor</fullName>
    </submittedName>
</protein>
<dbReference type="InterPro" id="IPR037171">
    <property type="entry name" value="NagB/RpiA_transferase-like"/>
</dbReference>
<dbReference type="SMART" id="SM00420">
    <property type="entry name" value="HTH_DEOR"/>
    <property type="match status" value="1"/>
</dbReference>